<evidence type="ECO:0000313" key="2">
    <source>
        <dbReference type="EMBL" id="OAE20448.1"/>
    </source>
</evidence>
<evidence type="ECO:0000256" key="1">
    <source>
        <dbReference type="SAM" id="MobiDB-lite"/>
    </source>
</evidence>
<dbReference type="Proteomes" id="UP000077202">
    <property type="component" value="Unassembled WGS sequence"/>
</dbReference>
<gene>
    <name evidence="2" type="ORF">AXG93_913s1010</name>
</gene>
<dbReference type="EMBL" id="LVLJ01003613">
    <property type="protein sequence ID" value="OAE20448.1"/>
    <property type="molecule type" value="Genomic_DNA"/>
</dbReference>
<comment type="caution">
    <text evidence="2">The sequence shown here is derived from an EMBL/GenBank/DDBJ whole genome shotgun (WGS) entry which is preliminary data.</text>
</comment>
<feature type="region of interest" description="Disordered" evidence="1">
    <location>
        <begin position="103"/>
        <end position="151"/>
    </location>
</feature>
<keyword evidence="3" id="KW-1185">Reference proteome</keyword>
<accession>A0A176VHL6</accession>
<evidence type="ECO:0000313" key="3">
    <source>
        <dbReference type="Proteomes" id="UP000077202"/>
    </source>
</evidence>
<protein>
    <submittedName>
        <fullName evidence="2">Uncharacterized protein</fullName>
    </submittedName>
</protein>
<dbReference type="AlphaFoldDB" id="A0A176VHL6"/>
<proteinExistence type="predicted"/>
<sequence>MTEEVPPRRDEVSSAGIRMKTPLKRTAKVFAVSSDTKEDPTALEKIIESAVEDVSGEACEPQKVKSPRTSAGTVILETGKDPTAEEAQSQVFSAADVLCGQIEDKGGSGCSEGTAEPDDGGEVQGTSKEIGQGSREAERADELTTASEKKKQDYAAELAAKAKKLADCEATRIADLELIEDPETQCSELRSQQTQAKEQLCEVETRLSEAEEKNLVNLELELAAILQRLGLDWKLEEMTTADFVGVGPIRSSHQS</sequence>
<organism evidence="2 3">
    <name type="scientific">Marchantia polymorpha subsp. ruderalis</name>
    <dbReference type="NCBI Taxonomy" id="1480154"/>
    <lineage>
        <taxon>Eukaryota</taxon>
        <taxon>Viridiplantae</taxon>
        <taxon>Streptophyta</taxon>
        <taxon>Embryophyta</taxon>
        <taxon>Marchantiophyta</taxon>
        <taxon>Marchantiopsida</taxon>
        <taxon>Marchantiidae</taxon>
        <taxon>Marchantiales</taxon>
        <taxon>Marchantiaceae</taxon>
        <taxon>Marchantia</taxon>
    </lineage>
</organism>
<name>A0A176VHL6_MARPO</name>
<feature type="region of interest" description="Disordered" evidence="1">
    <location>
        <begin position="53"/>
        <end position="74"/>
    </location>
</feature>
<feature type="compositionally biased region" description="Basic and acidic residues" evidence="1">
    <location>
        <begin position="135"/>
        <end position="151"/>
    </location>
</feature>
<reference evidence="2" key="1">
    <citation type="submission" date="2016-03" db="EMBL/GenBank/DDBJ databases">
        <title>Mechanisms controlling the formation of the plant cell surface in tip-growing cells are functionally conserved among land plants.</title>
        <authorList>
            <person name="Honkanen S."/>
            <person name="Jones V.A."/>
            <person name="Morieri G."/>
            <person name="Champion C."/>
            <person name="Hetherington A.J."/>
            <person name="Kelly S."/>
            <person name="Saint-Marcoux D."/>
            <person name="Proust H."/>
            <person name="Prescott H."/>
            <person name="Dolan L."/>
        </authorList>
    </citation>
    <scope>NUCLEOTIDE SEQUENCE [LARGE SCALE GENOMIC DNA]</scope>
    <source>
        <tissue evidence="2">Whole gametophyte</tissue>
    </source>
</reference>